<dbReference type="Pfam" id="PF03372">
    <property type="entry name" value="Exo_endo_phos"/>
    <property type="match status" value="1"/>
</dbReference>
<dbReference type="GeneID" id="94842476"/>
<sequence>MNKLKISDFGPVTIAIPIASSFEAANFESTVKDKTNIRIISWPTDASGKETFNRLTHIKCLDMHGISLTNIPPEIGLCTELEYLDVSDNCLESLPPELSQCSKLQTLIYSGNSLPYKSQIQALIDLRQLNQSVSSAPSFKWTQPNAAFTMISWNVLCDNEAKQYNFPKTPTRFLSWEYRSDLFIHTILNLKPHLVCIQEIEGTQLNALSDRMRTIGYGCASSFASRPRRPGLPVVGVATFFLKARLTVEKTVSVSFSDLAPNEHISKLQLIANDAAFQVSVVRLQAQSFFLVNAGLRACRYEPEVLLAQVAIIAQRVDGLTSQALICGSLGFKPGSAPHTLLTSGTDPSGKFKLKRTFRSAYADASVKNEFTVWDEDGFSTTDYIWISQMMQPTGFVIVPTIEEAQAAHRTAPNSQWPSNHIPIGAAIDIKTSPQELYY</sequence>
<keyword evidence="2" id="KW-0378">Hydrolase</keyword>
<dbReference type="InterPro" id="IPR032675">
    <property type="entry name" value="LRR_dom_sf"/>
</dbReference>
<name>A0A1J4JS03_9EUKA</name>
<dbReference type="RefSeq" id="XP_068355055.1">
    <property type="nucleotide sequence ID" value="XM_068507772.1"/>
</dbReference>
<comment type="caution">
    <text evidence="2">The sequence shown here is derived from an EMBL/GenBank/DDBJ whole genome shotgun (WGS) entry which is preliminary data.</text>
</comment>
<dbReference type="VEuPathDB" id="TrichDB:TRFO_31163"/>
<evidence type="ECO:0000259" key="1">
    <source>
        <dbReference type="Pfam" id="PF03372"/>
    </source>
</evidence>
<dbReference type="PANTHER" id="PTHR12121">
    <property type="entry name" value="CARBON CATABOLITE REPRESSOR PROTEIN 4"/>
    <property type="match status" value="1"/>
</dbReference>
<dbReference type="OrthoDB" id="428734at2759"/>
<reference evidence="2" key="1">
    <citation type="submission" date="2016-10" db="EMBL/GenBank/DDBJ databases">
        <authorList>
            <person name="Benchimol M."/>
            <person name="Almeida L.G."/>
            <person name="Vasconcelos A.T."/>
            <person name="Perreira-Neves A."/>
            <person name="Rosa I.A."/>
            <person name="Tasca T."/>
            <person name="Bogo M.R."/>
            <person name="de Souza W."/>
        </authorList>
    </citation>
    <scope>NUCLEOTIDE SEQUENCE [LARGE SCALE GENOMIC DNA]</scope>
    <source>
        <strain evidence="2">K</strain>
    </source>
</reference>
<dbReference type="PROSITE" id="PS51450">
    <property type="entry name" value="LRR"/>
    <property type="match status" value="1"/>
</dbReference>
<dbReference type="GO" id="GO:0004519">
    <property type="term" value="F:endonuclease activity"/>
    <property type="evidence" value="ECO:0007669"/>
    <property type="project" value="UniProtKB-KW"/>
</dbReference>
<dbReference type="SUPFAM" id="SSF56219">
    <property type="entry name" value="DNase I-like"/>
    <property type="match status" value="1"/>
</dbReference>
<dbReference type="SUPFAM" id="SSF52058">
    <property type="entry name" value="L domain-like"/>
    <property type="match status" value="1"/>
</dbReference>
<gene>
    <name evidence="2" type="ORF">TRFO_31163</name>
</gene>
<dbReference type="InterPro" id="IPR050410">
    <property type="entry name" value="CCR4/nocturin_mRNA_transcr"/>
</dbReference>
<dbReference type="Gene3D" id="3.80.10.10">
    <property type="entry name" value="Ribonuclease Inhibitor"/>
    <property type="match status" value="1"/>
</dbReference>
<feature type="domain" description="Endonuclease/exonuclease/phosphatase" evidence="1">
    <location>
        <begin position="151"/>
        <end position="421"/>
    </location>
</feature>
<keyword evidence="2" id="KW-0255">Endonuclease</keyword>
<keyword evidence="2" id="KW-0540">Nuclease</keyword>
<dbReference type="GO" id="GO:0000175">
    <property type="term" value="F:3'-5'-RNA exonuclease activity"/>
    <property type="evidence" value="ECO:0007669"/>
    <property type="project" value="TreeGrafter"/>
</dbReference>
<keyword evidence="3" id="KW-1185">Reference proteome</keyword>
<dbReference type="AlphaFoldDB" id="A0A1J4JS03"/>
<dbReference type="EMBL" id="MLAK01000890">
    <property type="protein sequence ID" value="OHT01919.1"/>
    <property type="molecule type" value="Genomic_DNA"/>
</dbReference>
<organism evidence="2 3">
    <name type="scientific">Tritrichomonas foetus</name>
    <dbReference type="NCBI Taxonomy" id="1144522"/>
    <lineage>
        <taxon>Eukaryota</taxon>
        <taxon>Metamonada</taxon>
        <taxon>Parabasalia</taxon>
        <taxon>Tritrichomonadida</taxon>
        <taxon>Tritrichomonadidae</taxon>
        <taxon>Tritrichomonas</taxon>
    </lineage>
</organism>
<proteinExistence type="predicted"/>
<dbReference type="Gene3D" id="3.60.10.10">
    <property type="entry name" value="Endonuclease/exonuclease/phosphatase"/>
    <property type="match status" value="1"/>
</dbReference>
<dbReference type="InterPro" id="IPR005135">
    <property type="entry name" value="Endo/exonuclease/phosphatase"/>
</dbReference>
<dbReference type="InterPro" id="IPR001611">
    <property type="entry name" value="Leu-rich_rpt"/>
</dbReference>
<evidence type="ECO:0000313" key="2">
    <source>
        <dbReference type="EMBL" id="OHT01919.1"/>
    </source>
</evidence>
<evidence type="ECO:0000313" key="3">
    <source>
        <dbReference type="Proteomes" id="UP000179807"/>
    </source>
</evidence>
<protein>
    <submittedName>
        <fullName evidence="2">Endonuclease/Exonuclease/phosphatase family protein</fullName>
    </submittedName>
</protein>
<dbReference type="Proteomes" id="UP000179807">
    <property type="component" value="Unassembled WGS sequence"/>
</dbReference>
<accession>A0A1J4JS03</accession>
<dbReference type="PANTHER" id="PTHR12121:SF100">
    <property type="entry name" value="POLY(A)-SPECIFIC RIBONUCLEASE"/>
    <property type="match status" value="1"/>
</dbReference>
<dbReference type="InterPro" id="IPR036691">
    <property type="entry name" value="Endo/exonu/phosph_ase_sf"/>
</dbReference>